<reference evidence="8 9" key="1">
    <citation type="submission" date="2019-02" db="EMBL/GenBank/DDBJ databases">
        <title>Genome sequencing of the rare red list fungi Phellinidium pouzarii.</title>
        <authorList>
            <person name="Buettner E."/>
            <person name="Kellner H."/>
        </authorList>
    </citation>
    <scope>NUCLEOTIDE SEQUENCE [LARGE SCALE GENOMIC DNA]</scope>
    <source>
        <strain evidence="8 9">DSM 108285</strain>
    </source>
</reference>
<dbReference type="InterPro" id="IPR006076">
    <property type="entry name" value="FAD-dep_OxRdtase"/>
</dbReference>
<evidence type="ECO:0000256" key="5">
    <source>
        <dbReference type="ARBA" id="ARBA00023002"/>
    </source>
</evidence>
<dbReference type="GO" id="GO:0071949">
    <property type="term" value="F:FAD binding"/>
    <property type="evidence" value="ECO:0007669"/>
    <property type="project" value="InterPro"/>
</dbReference>
<organism evidence="8 9">
    <name type="scientific">Phellinidium pouzarii</name>
    <dbReference type="NCBI Taxonomy" id="167371"/>
    <lineage>
        <taxon>Eukaryota</taxon>
        <taxon>Fungi</taxon>
        <taxon>Dikarya</taxon>
        <taxon>Basidiomycota</taxon>
        <taxon>Agaricomycotina</taxon>
        <taxon>Agaricomycetes</taxon>
        <taxon>Hymenochaetales</taxon>
        <taxon>Hymenochaetaceae</taxon>
        <taxon>Phellinidium</taxon>
    </lineage>
</organism>
<accession>A0A4S4L0K7</accession>
<evidence type="ECO:0000313" key="8">
    <source>
        <dbReference type="EMBL" id="THH04724.1"/>
    </source>
</evidence>
<evidence type="ECO:0000256" key="4">
    <source>
        <dbReference type="ARBA" id="ARBA00022827"/>
    </source>
</evidence>
<dbReference type="OrthoDB" id="2015447at2759"/>
<feature type="domain" description="FAD dependent oxidoreductase" evidence="7">
    <location>
        <begin position="9"/>
        <end position="369"/>
    </location>
</feature>
<keyword evidence="9" id="KW-1185">Reference proteome</keyword>
<dbReference type="GO" id="GO:0003884">
    <property type="term" value="F:D-amino-acid oxidase activity"/>
    <property type="evidence" value="ECO:0007669"/>
    <property type="project" value="InterPro"/>
</dbReference>
<keyword evidence="5" id="KW-0560">Oxidoreductase</keyword>
<dbReference type="PANTHER" id="PTHR11530">
    <property type="entry name" value="D-AMINO ACID OXIDASE"/>
    <property type="match status" value="1"/>
</dbReference>
<keyword evidence="3" id="KW-0285">Flavoprotein</keyword>
<evidence type="ECO:0000259" key="7">
    <source>
        <dbReference type="Pfam" id="PF01266"/>
    </source>
</evidence>
<dbReference type="InterPro" id="IPR023209">
    <property type="entry name" value="DAO"/>
</dbReference>
<evidence type="ECO:0000256" key="1">
    <source>
        <dbReference type="ARBA" id="ARBA00001974"/>
    </source>
</evidence>
<evidence type="ECO:0000256" key="6">
    <source>
        <dbReference type="SAM" id="MobiDB-lite"/>
    </source>
</evidence>
<gene>
    <name evidence="8" type="ORF">EW145_g5305</name>
</gene>
<dbReference type="GO" id="GO:0005737">
    <property type="term" value="C:cytoplasm"/>
    <property type="evidence" value="ECO:0007669"/>
    <property type="project" value="TreeGrafter"/>
</dbReference>
<dbReference type="Pfam" id="PF01266">
    <property type="entry name" value="DAO"/>
    <property type="match status" value="1"/>
</dbReference>
<dbReference type="EMBL" id="SGPK01000317">
    <property type="protein sequence ID" value="THH04724.1"/>
    <property type="molecule type" value="Genomic_DNA"/>
</dbReference>
<dbReference type="Gene3D" id="3.40.50.720">
    <property type="entry name" value="NAD(P)-binding Rossmann-like Domain"/>
    <property type="match status" value="1"/>
</dbReference>
<evidence type="ECO:0000256" key="2">
    <source>
        <dbReference type="ARBA" id="ARBA00006730"/>
    </source>
</evidence>
<dbReference type="PANTHER" id="PTHR11530:SF11">
    <property type="entry name" value="D-ASPARTATE OXIDASE"/>
    <property type="match status" value="1"/>
</dbReference>
<sequence>MASPRPTTIVVGCGVVGLTTAIRLLESDDRFLVHILAEHFPLDPLDPEYASSAAGAHHLSFAADQDFRQRGLDARTFEIMWDELEAEEITGGEPSGLMRLTQTEYYDGKEKHIDFVSGLPDFVIHPASSLPDFATHSVSFTSITVAPSQYFRRLLARFHHLGGKLHRVHLTSLREALTHVSGHAPKAIIVCAGIGSLHLKGVEDTDIYPTRGQVLLLRAPWCRSGWTHQIGSLDGGEGGARTYVIPRFNGQVIIGGTRDANDWHRDARSETTLDILARALKICPFLAPPAVRLSDRTPVPADILPLIEAEIVGFRPSRKPQSPADSGLRLERGDSLSSDDGDVAVVYNYGHGGFGWQSCWGCAEAVVELLGGSKAPEISHKFRKAAGLA</sequence>
<dbReference type="Gene3D" id="3.30.9.10">
    <property type="entry name" value="D-Amino Acid Oxidase, subunit A, domain 2"/>
    <property type="match status" value="1"/>
</dbReference>
<protein>
    <recommendedName>
        <fullName evidence="7">FAD dependent oxidoreductase domain-containing protein</fullName>
    </recommendedName>
</protein>
<dbReference type="AlphaFoldDB" id="A0A4S4L0K7"/>
<keyword evidence="4" id="KW-0274">FAD</keyword>
<comment type="cofactor">
    <cofactor evidence="1">
        <name>FAD</name>
        <dbReference type="ChEBI" id="CHEBI:57692"/>
    </cofactor>
</comment>
<name>A0A4S4L0K7_9AGAM</name>
<dbReference type="GO" id="GO:0019478">
    <property type="term" value="P:D-amino acid catabolic process"/>
    <property type="evidence" value="ECO:0007669"/>
    <property type="project" value="TreeGrafter"/>
</dbReference>
<evidence type="ECO:0000256" key="3">
    <source>
        <dbReference type="ARBA" id="ARBA00022630"/>
    </source>
</evidence>
<dbReference type="Proteomes" id="UP000308199">
    <property type="component" value="Unassembled WGS sequence"/>
</dbReference>
<dbReference type="PIRSF" id="PIRSF000189">
    <property type="entry name" value="D-aa_oxidase"/>
    <property type="match status" value="1"/>
</dbReference>
<comment type="caution">
    <text evidence="8">The sequence shown here is derived from an EMBL/GenBank/DDBJ whole genome shotgun (WGS) entry which is preliminary data.</text>
</comment>
<proteinExistence type="inferred from homology"/>
<evidence type="ECO:0000313" key="9">
    <source>
        <dbReference type="Proteomes" id="UP000308199"/>
    </source>
</evidence>
<dbReference type="SUPFAM" id="SSF54373">
    <property type="entry name" value="FAD-linked reductases, C-terminal domain"/>
    <property type="match status" value="1"/>
</dbReference>
<feature type="region of interest" description="Disordered" evidence="6">
    <location>
        <begin position="316"/>
        <end position="336"/>
    </location>
</feature>
<dbReference type="SUPFAM" id="SSF51971">
    <property type="entry name" value="Nucleotide-binding domain"/>
    <property type="match status" value="1"/>
</dbReference>
<comment type="similarity">
    <text evidence="2">Belongs to the DAMOX/DASOX family.</text>
</comment>